<evidence type="ECO:0000313" key="3">
    <source>
        <dbReference type="Proteomes" id="UP000713596"/>
    </source>
</evidence>
<dbReference type="InterPro" id="IPR032774">
    <property type="entry name" value="WG_beta_rep"/>
</dbReference>
<gene>
    <name evidence="2" type="ORF">H9882_02980</name>
</gene>
<protein>
    <submittedName>
        <fullName evidence="2">WG repeat-containing protein</fullName>
    </submittedName>
</protein>
<dbReference type="EMBL" id="JAHLFP010000020">
    <property type="protein sequence ID" value="MBU3805839.1"/>
    <property type="molecule type" value="Genomic_DNA"/>
</dbReference>
<dbReference type="AlphaFoldDB" id="A0A948WQQ7"/>
<feature type="compositionally biased region" description="Low complexity" evidence="1">
    <location>
        <begin position="36"/>
        <end position="56"/>
    </location>
</feature>
<accession>A0A948WQQ7</accession>
<dbReference type="Proteomes" id="UP000713596">
    <property type="component" value="Unassembled WGS sequence"/>
</dbReference>
<evidence type="ECO:0000256" key="1">
    <source>
        <dbReference type="SAM" id="MobiDB-lite"/>
    </source>
</evidence>
<dbReference type="Pfam" id="PF14903">
    <property type="entry name" value="WG_beta_rep"/>
    <property type="match status" value="1"/>
</dbReference>
<sequence>MKRLTVSLVCGLLAICTGCTNLPSSSGYEGEGMQPEQTAPASSQQESSTPTPTPTEEPVKAIEFKVGPLEEGMEIVTSLADYAAPYNRALEQQEELALYQQDGKMGVIRLDGTIVVPAEENVHWCEVCGIVNEDESKIFDHTGSVVGIGGHGIGGGNLFYEPKEGKLYTTDYEYLIPYQTAQGERGQLITAVPVRAITEGEGYYQNNGGTYTPVQLGDIQGYYLFHLDGTKAGDTLWQDIRYHGQSDMYTIQLEGKWGYCSHETGEVLLAPAYEEVLPFWNGRAAVKTSTGWGYIDLTGKEQTPMDFLQATTADSSRRAWVKTEQGWGVIDLQEVQP</sequence>
<comment type="caution">
    <text evidence="2">The sequence shown here is derived from an EMBL/GenBank/DDBJ whole genome shotgun (WGS) entry which is preliminary data.</text>
</comment>
<name>A0A948WQQ7_9FIRM</name>
<reference evidence="2" key="1">
    <citation type="journal article" date="2021" name="PeerJ">
        <title>Extensive microbial diversity within the chicken gut microbiome revealed by metagenomics and culture.</title>
        <authorList>
            <person name="Gilroy R."/>
            <person name="Ravi A."/>
            <person name="Getino M."/>
            <person name="Pursley I."/>
            <person name="Horton D.L."/>
            <person name="Alikhan N.F."/>
            <person name="Baker D."/>
            <person name="Gharbi K."/>
            <person name="Hall N."/>
            <person name="Watson M."/>
            <person name="Adriaenssens E.M."/>
            <person name="Foster-Nyarko E."/>
            <person name="Jarju S."/>
            <person name="Secka A."/>
            <person name="Antonio M."/>
            <person name="Oren A."/>
            <person name="Chaudhuri R.R."/>
            <person name="La Ragione R."/>
            <person name="Hildebrand F."/>
            <person name="Pallen M.J."/>
        </authorList>
    </citation>
    <scope>NUCLEOTIDE SEQUENCE</scope>
    <source>
        <strain evidence="2">B5_2728</strain>
    </source>
</reference>
<organism evidence="2 3">
    <name type="scientific">Candidatus Allofournierella pullistercoris</name>
    <dbReference type="NCBI Taxonomy" id="2838597"/>
    <lineage>
        <taxon>Bacteria</taxon>
        <taxon>Bacillati</taxon>
        <taxon>Bacillota</taxon>
        <taxon>Clostridia</taxon>
        <taxon>Eubacteriales</taxon>
        <taxon>Oscillospiraceae</taxon>
        <taxon>Allofournierella</taxon>
    </lineage>
</organism>
<evidence type="ECO:0000313" key="2">
    <source>
        <dbReference type="EMBL" id="MBU3805839.1"/>
    </source>
</evidence>
<reference evidence="2" key="2">
    <citation type="submission" date="2021-04" db="EMBL/GenBank/DDBJ databases">
        <authorList>
            <person name="Gilroy R."/>
        </authorList>
    </citation>
    <scope>NUCLEOTIDE SEQUENCE</scope>
    <source>
        <strain evidence="2">B5_2728</strain>
    </source>
</reference>
<proteinExistence type="predicted"/>
<feature type="region of interest" description="Disordered" evidence="1">
    <location>
        <begin position="26"/>
        <end position="58"/>
    </location>
</feature>